<sequence>MDREEDCKKIIDRYSPDINKSINSVLENIYNAGWHDGRHAERDKWSKCEYLIIAPDKMDKISKILGNPPCKNCEFSTSERLTGCLAVPQKCEKYKEYSLLCELIKYFKTCSYKS</sequence>
<organism evidence="1 2">
    <name type="scientific">phage Lak_Megaphage_RVC_AP3_GC26</name>
    <dbReference type="NCBI Taxonomy" id="3109225"/>
    <lineage>
        <taxon>Viruses</taxon>
        <taxon>Duplodnaviria</taxon>
        <taxon>Heunggongvirae</taxon>
        <taxon>Uroviricota</taxon>
        <taxon>Caudoviricetes</taxon>
        <taxon>Caudoviricetes code 15 clade</taxon>
    </lineage>
</organism>
<evidence type="ECO:0000313" key="1">
    <source>
        <dbReference type="EMBL" id="WQJ51136.1"/>
    </source>
</evidence>
<proteinExistence type="predicted"/>
<protein>
    <submittedName>
        <fullName evidence="1">Uncharacterized protein</fullName>
    </submittedName>
</protein>
<dbReference type="Proteomes" id="UP001348805">
    <property type="component" value="Segment"/>
</dbReference>
<evidence type="ECO:0000313" key="2">
    <source>
        <dbReference type="Proteomes" id="UP001348805"/>
    </source>
</evidence>
<reference evidence="1 2" key="1">
    <citation type="submission" date="2023-11" db="EMBL/GenBank/DDBJ databases">
        <authorList>
            <person name="Cook R."/>
            <person name="Crisci M."/>
            <person name="Pye H."/>
            <person name="Adriaenssens E."/>
            <person name="Santini J."/>
        </authorList>
    </citation>
    <scope>NUCLEOTIDE SEQUENCE [LARGE SCALE GENOMIC DNA]</scope>
    <source>
        <strain evidence="1">Lak_Megaphage_RVC_AP3_GC26</strain>
    </source>
</reference>
<keyword evidence="2" id="KW-1185">Reference proteome</keyword>
<dbReference type="EMBL" id="OR769219">
    <property type="protein sequence ID" value="WQJ51136.1"/>
    <property type="molecule type" value="Genomic_DNA"/>
</dbReference>
<accession>A0ABZ0YZ81</accession>
<name>A0ABZ0YZ81_9CAUD</name>